<keyword evidence="2" id="KW-1185">Reference proteome</keyword>
<dbReference type="Proteomes" id="UP001499979">
    <property type="component" value="Unassembled WGS sequence"/>
</dbReference>
<dbReference type="RefSeq" id="WP_343904825.1">
    <property type="nucleotide sequence ID" value="NZ_BAAAJE010000001.1"/>
</dbReference>
<dbReference type="InterPro" id="IPR023393">
    <property type="entry name" value="START-like_dom_sf"/>
</dbReference>
<dbReference type="Gene3D" id="3.30.530.20">
    <property type="match status" value="1"/>
</dbReference>
<evidence type="ECO:0000313" key="1">
    <source>
        <dbReference type="EMBL" id="GAA1125843.1"/>
    </source>
</evidence>
<evidence type="ECO:0008006" key="3">
    <source>
        <dbReference type="Google" id="ProtNLM"/>
    </source>
</evidence>
<organism evidence="1 2">
    <name type="scientific">Nocardioides aquiterrae</name>
    <dbReference type="NCBI Taxonomy" id="203799"/>
    <lineage>
        <taxon>Bacteria</taxon>
        <taxon>Bacillati</taxon>
        <taxon>Actinomycetota</taxon>
        <taxon>Actinomycetes</taxon>
        <taxon>Propionibacteriales</taxon>
        <taxon>Nocardioidaceae</taxon>
        <taxon>Nocardioides</taxon>
    </lineage>
</organism>
<accession>A0ABN1U9T5</accession>
<comment type="caution">
    <text evidence="1">The sequence shown here is derived from an EMBL/GenBank/DDBJ whole genome shotgun (WGS) entry which is preliminary data.</text>
</comment>
<dbReference type="Pfam" id="PF10604">
    <property type="entry name" value="Polyketide_cyc2"/>
    <property type="match status" value="1"/>
</dbReference>
<evidence type="ECO:0000313" key="2">
    <source>
        <dbReference type="Proteomes" id="UP001499979"/>
    </source>
</evidence>
<dbReference type="EMBL" id="BAAAJE010000001">
    <property type="protein sequence ID" value="GAA1125843.1"/>
    <property type="molecule type" value="Genomic_DNA"/>
</dbReference>
<proteinExistence type="predicted"/>
<dbReference type="SUPFAM" id="SSF55961">
    <property type="entry name" value="Bet v1-like"/>
    <property type="match status" value="1"/>
</dbReference>
<gene>
    <name evidence="1" type="ORF">GCM10009606_01910</name>
</gene>
<dbReference type="InterPro" id="IPR019587">
    <property type="entry name" value="Polyketide_cyclase/dehydratase"/>
</dbReference>
<sequence length="160" mass="17818">MPRFSADTRAEAVVAAPRADIWAALTDPALVADLTPFVRRITEDGDHWRWEMTGLSVLGVGISPAFTERMTYDEPRRIEFRHDPPAGTTERSAVEGWYELDEVDGGTRLVTALEITLDLPLPRASGRAVRGTMRKVIDEMGDRFSRNLLDHLGAEEVTPT</sequence>
<reference evidence="1 2" key="1">
    <citation type="journal article" date="2019" name="Int. J. Syst. Evol. Microbiol.">
        <title>The Global Catalogue of Microorganisms (GCM) 10K type strain sequencing project: providing services to taxonomists for standard genome sequencing and annotation.</title>
        <authorList>
            <consortium name="The Broad Institute Genomics Platform"/>
            <consortium name="The Broad Institute Genome Sequencing Center for Infectious Disease"/>
            <person name="Wu L."/>
            <person name="Ma J."/>
        </authorList>
    </citation>
    <scope>NUCLEOTIDE SEQUENCE [LARGE SCALE GENOMIC DNA]</scope>
    <source>
        <strain evidence="1 2">JCM 11813</strain>
    </source>
</reference>
<name>A0ABN1U9T5_9ACTN</name>
<protein>
    <recommendedName>
        <fullName evidence="3">SRPBCC family protein</fullName>
    </recommendedName>
</protein>